<organism evidence="2">
    <name type="scientific">uncultured Adhaeribacter sp</name>
    <dbReference type="NCBI Taxonomy" id="448109"/>
    <lineage>
        <taxon>Bacteria</taxon>
        <taxon>Pseudomonadati</taxon>
        <taxon>Bacteroidota</taxon>
        <taxon>Cytophagia</taxon>
        <taxon>Cytophagales</taxon>
        <taxon>Hymenobacteraceae</taxon>
        <taxon>Adhaeribacter</taxon>
        <taxon>environmental samples</taxon>
    </lineage>
</organism>
<accession>A0A6J4HHC9</accession>
<protein>
    <submittedName>
        <fullName evidence="2">Uncharacterized protein</fullName>
    </submittedName>
</protein>
<keyword evidence="1" id="KW-0812">Transmembrane</keyword>
<gene>
    <name evidence="2" type="ORF">AVDCRST_MAG95-592</name>
</gene>
<feature type="non-terminal residue" evidence="2">
    <location>
        <position position="1"/>
    </location>
</feature>
<dbReference type="EMBL" id="CADCTJ010000188">
    <property type="protein sequence ID" value="CAA9222235.1"/>
    <property type="molecule type" value="Genomic_DNA"/>
</dbReference>
<sequence>FFYKQSRVRTVFKGAGILILYLFTLGLFFAAAGILSILL</sequence>
<dbReference type="AlphaFoldDB" id="A0A6J4HHC9"/>
<keyword evidence="1" id="KW-1133">Transmembrane helix</keyword>
<proteinExistence type="predicted"/>
<evidence type="ECO:0000256" key="1">
    <source>
        <dbReference type="SAM" id="Phobius"/>
    </source>
</evidence>
<feature type="transmembrane region" description="Helical" evidence="1">
    <location>
        <begin position="12"/>
        <end position="38"/>
    </location>
</feature>
<evidence type="ECO:0000313" key="2">
    <source>
        <dbReference type="EMBL" id="CAA9222235.1"/>
    </source>
</evidence>
<reference evidence="2" key="1">
    <citation type="submission" date="2020-02" db="EMBL/GenBank/DDBJ databases">
        <authorList>
            <person name="Meier V. D."/>
        </authorList>
    </citation>
    <scope>NUCLEOTIDE SEQUENCE</scope>
    <source>
        <strain evidence="2">AVDCRST_MAG95</strain>
    </source>
</reference>
<keyword evidence="1" id="KW-0472">Membrane</keyword>
<name>A0A6J4HHC9_9BACT</name>